<dbReference type="PROSITE" id="PS50893">
    <property type="entry name" value="ABC_TRANSPORTER_2"/>
    <property type="match status" value="2"/>
</dbReference>
<dbReference type="GO" id="GO:0005524">
    <property type="term" value="F:ATP binding"/>
    <property type="evidence" value="ECO:0007669"/>
    <property type="project" value="UniProtKB-KW"/>
</dbReference>
<proteinExistence type="predicted"/>
<dbReference type="InterPro" id="IPR003439">
    <property type="entry name" value="ABC_transporter-like_ATP-bd"/>
</dbReference>
<keyword evidence="8" id="KW-0472">Membrane</keyword>
<keyword evidence="4" id="KW-0677">Repeat</keyword>
<feature type="domain" description="ABC transporter" evidence="9">
    <location>
        <begin position="22"/>
        <end position="257"/>
    </location>
</feature>
<dbReference type="Proteomes" id="UP000635606">
    <property type="component" value="Unassembled WGS sequence"/>
</dbReference>
<keyword evidence="3" id="KW-1003">Cell membrane</keyword>
<dbReference type="InterPro" id="IPR050107">
    <property type="entry name" value="ABC_carbohydrate_import_ATPase"/>
</dbReference>
<dbReference type="PANTHER" id="PTHR43790:SF9">
    <property type="entry name" value="GALACTOFURANOSE TRANSPORTER ATP-BINDING PROTEIN YTFR"/>
    <property type="match status" value="1"/>
</dbReference>
<keyword evidence="5" id="KW-0547">Nucleotide-binding</keyword>
<dbReference type="InterPro" id="IPR003593">
    <property type="entry name" value="AAA+_ATPase"/>
</dbReference>
<dbReference type="Pfam" id="PF00005">
    <property type="entry name" value="ABC_tran"/>
    <property type="match status" value="2"/>
</dbReference>
<dbReference type="GO" id="GO:0005886">
    <property type="term" value="C:plasma membrane"/>
    <property type="evidence" value="ECO:0007669"/>
    <property type="project" value="UniProtKB-SubCell"/>
</dbReference>
<gene>
    <name evidence="10" type="ORF">Voc01_017010</name>
</gene>
<dbReference type="EMBL" id="BOPH01000020">
    <property type="protein sequence ID" value="GIJ66784.1"/>
    <property type="molecule type" value="Genomic_DNA"/>
</dbReference>
<dbReference type="GO" id="GO:0016887">
    <property type="term" value="F:ATP hydrolysis activity"/>
    <property type="evidence" value="ECO:0007669"/>
    <property type="project" value="InterPro"/>
</dbReference>
<feature type="domain" description="ABC transporter" evidence="9">
    <location>
        <begin position="275"/>
        <end position="519"/>
    </location>
</feature>
<dbReference type="InterPro" id="IPR017871">
    <property type="entry name" value="ABC_transporter-like_CS"/>
</dbReference>
<dbReference type="PANTHER" id="PTHR43790">
    <property type="entry name" value="CARBOHYDRATE TRANSPORT ATP-BINDING PROTEIN MG119-RELATED"/>
    <property type="match status" value="1"/>
</dbReference>
<evidence type="ECO:0000256" key="8">
    <source>
        <dbReference type="ARBA" id="ARBA00023136"/>
    </source>
</evidence>
<reference evidence="10" key="1">
    <citation type="submission" date="2021-01" db="EMBL/GenBank/DDBJ databases">
        <title>Whole genome shotgun sequence of Virgisporangium ochraceum NBRC 16418.</title>
        <authorList>
            <person name="Komaki H."/>
            <person name="Tamura T."/>
        </authorList>
    </citation>
    <scope>NUCLEOTIDE SEQUENCE</scope>
    <source>
        <strain evidence="10">NBRC 16418</strain>
    </source>
</reference>
<evidence type="ECO:0000256" key="6">
    <source>
        <dbReference type="ARBA" id="ARBA00022840"/>
    </source>
</evidence>
<keyword evidence="2" id="KW-0813">Transport</keyword>
<sequence>MVEPTPVEPAEPAAPAASAPIVTMTGIGKTFPGVTALTGVDFQLFPGEVHALMGENGAGKSTLIKVLTGVYEADAGSIVLAGEQVRFSGPLRAQAAGISTVYQEVNLCPNLSVAENIYLGRQPRSLGRIRWGDLRKRARDLVRRLELDIDVNRRLDTCSLAVQQMVAIARAIDLDPKVLILDEPTSSLDAGEVAQLFRVMRNLKDHGIAMLFVTHFLDQVYEVSDRITVLRNGRLVGEYATRDLPQLALVEKMIGKELEVLDRIEEADKRPPAALEEHEVVAEAEALGRKGSVAPFSLTIHKGQVVGLAGLLGSGRTELARLFFGADKADTGQVKVDGRPAALRTPVAAIQRDIAYCSENRAAEGLVGELTVRENIILAMQAARGWARPLPRRRQDELVDKWIQTLSIRPANPDLPVRNLSGGNQQKVVLARWLITEPRLLILDEPTRGIDIGAKAEIQKLVVQLSDGGMAVLFISAELEEVLRLSHKVVVMRDRRVVGELINDDTLDADRVMEVIASGARS</sequence>
<dbReference type="PROSITE" id="PS00211">
    <property type="entry name" value="ABC_TRANSPORTER_1"/>
    <property type="match status" value="1"/>
</dbReference>
<dbReference type="CDD" id="cd03216">
    <property type="entry name" value="ABC_Carb_Monos_I"/>
    <property type="match status" value="1"/>
</dbReference>
<name>A0A8J3ZM11_9ACTN</name>
<dbReference type="InterPro" id="IPR027417">
    <property type="entry name" value="P-loop_NTPase"/>
</dbReference>
<comment type="caution">
    <text evidence="10">The sequence shown here is derived from an EMBL/GenBank/DDBJ whole genome shotgun (WGS) entry which is preliminary data.</text>
</comment>
<evidence type="ECO:0000256" key="1">
    <source>
        <dbReference type="ARBA" id="ARBA00004202"/>
    </source>
</evidence>
<evidence type="ECO:0000256" key="4">
    <source>
        <dbReference type="ARBA" id="ARBA00022737"/>
    </source>
</evidence>
<keyword evidence="6 10" id="KW-0067">ATP-binding</keyword>
<evidence type="ECO:0000256" key="3">
    <source>
        <dbReference type="ARBA" id="ARBA00022475"/>
    </source>
</evidence>
<evidence type="ECO:0000256" key="7">
    <source>
        <dbReference type="ARBA" id="ARBA00022967"/>
    </source>
</evidence>
<keyword evidence="11" id="KW-1185">Reference proteome</keyword>
<evidence type="ECO:0000313" key="10">
    <source>
        <dbReference type="EMBL" id="GIJ66784.1"/>
    </source>
</evidence>
<dbReference type="SUPFAM" id="SSF52540">
    <property type="entry name" value="P-loop containing nucleoside triphosphate hydrolases"/>
    <property type="match status" value="2"/>
</dbReference>
<keyword evidence="7" id="KW-1278">Translocase</keyword>
<dbReference type="Gene3D" id="3.40.50.300">
    <property type="entry name" value="P-loop containing nucleotide triphosphate hydrolases"/>
    <property type="match status" value="2"/>
</dbReference>
<dbReference type="AlphaFoldDB" id="A0A8J3ZM11"/>
<dbReference type="CDD" id="cd03215">
    <property type="entry name" value="ABC_Carb_Monos_II"/>
    <property type="match status" value="1"/>
</dbReference>
<evidence type="ECO:0000313" key="11">
    <source>
        <dbReference type="Proteomes" id="UP000635606"/>
    </source>
</evidence>
<protein>
    <submittedName>
        <fullName evidence="10">Sugar ABC transporter ATP-binding protein</fullName>
    </submittedName>
</protein>
<accession>A0A8J3ZM11</accession>
<organism evidence="10 11">
    <name type="scientific">Virgisporangium ochraceum</name>
    <dbReference type="NCBI Taxonomy" id="65505"/>
    <lineage>
        <taxon>Bacteria</taxon>
        <taxon>Bacillati</taxon>
        <taxon>Actinomycetota</taxon>
        <taxon>Actinomycetes</taxon>
        <taxon>Micromonosporales</taxon>
        <taxon>Micromonosporaceae</taxon>
        <taxon>Virgisporangium</taxon>
    </lineage>
</organism>
<evidence type="ECO:0000256" key="2">
    <source>
        <dbReference type="ARBA" id="ARBA00022448"/>
    </source>
</evidence>
<dbReference type="FunFam" id="3.40.50.300:FF:000127">
    <property type="entry name" value="Ribose import ATP-binding protein RbsA"/>
    <property type="match status" value="1"/>
</dbReference>
<dbReference type="RefSeq" id="WP_203926744.1">
    <property type="nucleotide sequence ID" value="NZ_BOPH01000020.1"/>
</dbReference>
<evidence type="ECO:0000256" key="5">
    <source>
        <dbReference type="ARBA" id="ARBA00022741"/>
    </source>
</evidence>
<evidence type="ECO:0000259" key="9">
    <source>
        <dbReference type="PROSITE" id="PS50893"/>
    </source>
</evidence>
<comment type="subcellular location">
    <subcellularLocation>
        <location evidence="1">Cell membrane</location>
        <topology evidence="1">Peripheral membrane protein</topology>
    </subcellularLocation>
</comment>
<dbReference type="SMART" id="SM00382">
    <property type="entry name" value="AAA"/>
    <property type="match status" value="2"/>
</dbReference>